<sequence length="89" mass="10156">MKTNLPIQSHPSADAACEVCKSDGRTKQTTNGNQQKALVRKTNDGRMRDRRTTTKKIRLSQQVGDQKKTIGIKPDWKKIQQQQQQQHAN</sequence>
<dbReference type="InParanoid" id="E9FV44"/>
<keyword evidence="3" id="KW-1185">Reference proteome</keyword>
<feature type="compositionally biased region" description="Polar residues" evidence="1">
    <location>
        <begin position="27"/>
        <end position="36"/>
    </location>
</feature>
<dbReference type="AlphaFoldDB" id="E9FV44"/>
<dbReference type="HOGENOM" id="CLU_2457048_0_0_1"/>
<evidence type="ECO:0000313" key="3">
    <source>
        <dbReference type="Proteomes" id="UP000000305"/>
    </source>
</evidence>
<dbReference type="KEGG" id="dpx:DAPPUDRAFT_233558"/>
<feature type="compositionally biased region" description="Basic and acidic residues" evidence="1">
    <location>
        <begin position="41"/>
        <end position="52"/>
    </location>
</feature>
<feature type="region of interest" description="Disordered" evidence="1">
    <location>
        <begin position="24"/>
        <end position="89"/>
    </location>
</feature>
<reference evidence="2 3" key="1">
    <citation type="journal article" date="2011" name="Science">
        <title>The ecoresponsive genome of Daphnia pulex.</title>
        <authorList>
            <person name="Colbourne J.K."/>
            <person name="Pfrender M.E."/>
            <person name="Gilbert D."/>
            <person name="Thomas W.K."/>
            <person name="Tucker A."/>
            <person name="Oakley T.H."/>
            <person name="Tokishita S."/>
            <person name="Aerts A."/>
            <person name="Arnold G.J."/>
            <person name="Basu M.K."/>
            <person name="Bauer D.J."/>
            <person name="Caceres C.E."/>
            <person name="Carmel L."/>
            <person name="Casola C."/>
            <person name="Choi J.H."/>
            <person name="Detter J.C."/>
            <person name="Dong Q."/>
            <person name="Dusheyko S."/>
            <person name="Eads B.D."/>
            <person name="Frohlich T."/>
            <person name="Geiler-Samerotte K.A."/>
            <person name="Gerlach D."/>
            <person name="Hatcher P."/>
            <person name="Jogdeo S."/>
            <person name="Krijgsveld J."/>
            <person name="Kriventseva E.V."/>
            <person name="Kultz D."/>
            <person name="Laforsch C."/>
            <person name="Lindquist E."/>
            <person name="Lopez J."/>
            <person name="Manak J.R."/>
            <person name="Muller J."/>
            <person name="Pangilinan J."/>
            <person name="Patwardhan R.P."/>
            <person name="Pitluck S."/>
            <person name="Pritham E.J."/>
            <person name="Rechtsteiner A."/>
            <person name="Rho M."/>
            <person name="Rogozin I.B."/>
            <person name="Sakarya O."/>
            <person name="Salamov A."/>
            <person name="Schaack S."/>
            <person name="Shapiro H."/>
            <person name="Shiga Y."/>
            <person name="Skalitzky C."/>
            <person name="Smith Z."/>
            <person name="Souvorov A."/>
            <person name="Sung W."/>
            <person name="Tang Z."/>
            <person name="Tsuchiya D."/>
            <person name="Tu H."/>
            <person name="Vos H."/>
            <person name="Wang M."/>
            <person name="Wolf Y.I."/>
            <person name="Yamagata H."/>
            <person name="Yamada T."/>
            <person name="Ye Y."/>
            <person name="Shaw J.R."/>
            <person name="Andrews J."/>
            <person name="Crease T.J."/>
            <person name="Tang H."/>
            <person name="Lucas S.M."/>
            <person name="Robertson H.M."/>
            <person name="Bork P."/>
            <person name="Koonin E.V."/>
            <person name="Zdobnov E.M."/>
            <person name="Grigoriev I.V."/>
            <person name="Lynch M."/>
            <person name="Boore J.L."/>
        </authorList>
    </citation>
    <scope>NUCLEOTIDE SEQUENCE [LARGE SCALE GENOMIC DNA]</scope>
</reference>
<dbReference type="Proteomes" id="UP000000305">
    <property type="component" value="Unassembled WGS sequence"/>
</dbReference>
<name>E9FV44_DAPPU</name>
<evidence type="ECO:0000256" key="1">
    <source>
        <dbReference type="SAM" id="MobiDB-lite"/>
    </source>
</evidence>
<dbReference type="EMBL" id="GL732525">
    <property type="protein sequence ID" value="EFX89173.1"/>
    <property type="molecule type" value="Genomic_DNA"/>
</dbReference>
<protein>
    <submittedName>
        <fullName evidence="2">Uncharacterized protein</fullName>
    </submittedName>
</protein>
<evidence type="ECO:0000313" key="2">
    <source>
        <dbReference type="EMBL" id="EFX89173.1"/>
    </source>
</evidence>
<proteinExistence type="predicted"/>
<feature type="compositionally biased region" description="Low complexity" evidence="1">
    <location>
        <begin position="80"/>
        <end position="89"/>
    </location>
</feature>
<accession>E9FV44</accession>
<organism evidence="2 3">
    <name type="scientific">Daphnia pulex</name>
    <name type="common">Water flea</name>
    <dbReference type="NCBI Taxonomy" id="6669"/>
    <lineage>
        <taxon>Eukaryota</taxon>
        <taxon>Metazoa</taxon>
        <taxon>Ecdysozoa</taxon>
        <taxon>Arthropoda</taxon>
        <taxon>Crustacea</taxon>
        <taxon>Branchiopoda</taxon>
        <taxon>Diplostraca</taxon>
        <taxon>Cladocera</taxon>
        <taxon>Anomopoda</taxon>
        <taxon>Daphniidae</taxon>
        <taxon>Daphnia</taxon>
    </lineage>
</organism>
<gene>
    <name evidence="2" type="ORF">DAPPUDRAFT_233558</name>
</gene>